<dbReference type="PROSITE" id="PS00108">
    <property type="entry name" value="PROTEIN_KINASE_ST"/>
    <property type="match status" value="1"/>
</dbReference>
<dbReference type="SUPFAM" id="SSF56112">
    <property type="entry name" value="Protein kinase-like (PK-like)"/>
    <property type="match status" value="1"/>
</dbReference>
<accession>A0A2V1EE06</accession>
<evidence type="ECO:0000256" key="1">
    <source>
        <dbReference type="ARBA" id="ARBA00022679"/>
    </source>
</evidence>
<feature type="compositionally biased region" description="Polar residues" evidence="6">
    <location>
        <begin position="51"/>
        <end position="60"/>
    </location>
</feature>
<evidence type="ECO:0000313" key="9">
    <source>
        <dbReference type="Proteomes" id="UP000244855"/>
    </source>
</evidence>
<evidence type="ECO:0000313" key="8">
    <source>
        <dbReference type="EMBL" id="PVI08372.1"/>
    </source>
</evidence>
<name>A0A2V1EE06_9PLEO</name>
<reference evidence="8 9" key="1">
    <citation type="journal article" date="2018" name="Sci. Rep.">
        <title>Comparative genomics provides insights into the lifestyle and reveals functional heterogeneity of dark septate endophytic fungi.</title>
        <authorList>
            <person name="Knapp D.G."/>
            <person name="Nemeth J.B."/>
            <person name="Barry K."/>
            <person name="Hainaut M."/>
            <person name="Henrissat B."/>
            <person name="Johnson J."/>
            <person name="Kuo A."/>
            <person name="Lim J.H.P."/>
            <person name="Lipzen A."/>
            <person name="Nolan M."/>
            <person name="Ohm R.A."/>
            <person name="Tamas L."/>
            <person name="Grigoriev I.V."/>
            <person name="Spatafora J.W."/>
            <person name="Nagy L.G."/>
            <person name="Kovacs G.M."/>
        </authorList>
    </citation>
    <scope>NUCLEOTIDE SEQUENCE [LARGE SCALE GENOMIC DNA]</scope>
    <source>
        <strain evidence="8 9">DSE2036</strain>
    </source>
</reference>
<dbReference type="PROSITE" id="PS50011">
    <property type="entry name" value="PROTEIN_KINASE_DOM"/>
    <property type="match status" value="1"/>
</dbReference>
<dbReference type="Gene3D" id="1.10.510.10">
    <property type="entry name" value="Transferase(Phosphotransferase) domain 1"/>
    <property type="match status" value="1"/>
</dbReference>
<dbReference type="InterPro" id="IPR050339">
    <property type="entry name" value="CC_SR_Kinase"/>
</dbReference>
<evidence type="ECO:0000256" key="4">
    <source>
        <dbReference type="ARBA" id="ARBA00022840"/>
    </source>
</evidence>
<feature type="domain" description="Protein kinase" evidence="7">
    <location>
        <begin position="110"/>
        <end position="404"/>
    </location>
</feature>
<evidence type="ECO:0000256" key="6">
    <source>
        <dbReference type="SAM" id="MobiDB-lite"/>
    </source>
</evidence>
<dbReference type="EMBL" id="KZ805300">
    <property type="protein sequence ID" value="PVI08372.1"/>
    <property type="molecule type" value="Genomic_DNA"/>
</dbReference>
<dbReference type="InterPro" id="IPR011009">
    <property type="entry name" value="Kinase-like_dom_sf"/>
</dbReference>
<keyword evidence="2" id="KW-0547">Nucleotide-binding</keyword>
<sequence length="444" mass="50383">MKDSTRTLIDTMDNRLSLELQKRLFEENQKRQAELADEELAIESPQSFYTATPGTSAALSPQQPPTTTTTTTEYGEWIAQKELQVAKEVELDWSGRGQHVEYDIQEHVPLTAVNVLGYSATALVESVECRRILLARKSIQLNRRVKLADVIGEVEHLHRLRHRHVIRFVGSYLQGRTFAMLLYPTADSHLGTYMDNLSYQVSLFPDYTHTRLALARLENAFLCLTEALAYIHSQGIKHLDIKPSNILISKNYSPHDPLKIYITDFGISREFTAEEGSETDTPTARTPKWASPEIIANEQYGRASDIFSLGCVFSEISTVLVAESLDNYRAARASNGGSDAFHSNLPQVYNWLELLRSRGFIGGYMTRNSVDSLLVCVKNMLARDPAQRPTAEHLLEYIKGKRWVRNVLPCGEEGPEPFKLTDHQELVRRLEEYQKKHLSKADET</sequence>
<dbReference type="GO" id="GO:0005737">
    <property type="term" value="C:cytoplasm"/>
    <property type="evidence" value="ECO:0007669"/>
    <property type="project" value="TreeGrafter"/>
</dbReference>
<dbReference type="GO" id="GO:0005524">
    <property type="term" value="F:ATP binding"/>
    <property type="evidence" value="ECO:0007669"/>
    <property type="project" value="UniProtKB-KW"/>
</dbReference>
<keyword evidence="4" id="KW-0067">ATP-binding</keyword>
<dbReference type="CDD" id="cd00180">
    <property type="entry name" value="PKc"/>
    <property type="match status" value="1"/>
</dbReference>
<dbReference type="SMART" id="SM00220">
    <property type="entry name" value="S_TKc"/>
    <property type="match status" value="1"/>
</dbReference>
<dbReference type="Pfam" id="PF00069">
    <property type="entry name" value="Pkinase"/>
    <property type="match status" value="1"/>
</dbReference>
<evidence type="ECO:0000256" key="5">
    <source>
        <dbReference type="ARBA" id="ARBA00037982"/>
    </source>
</evidence>
<dbReference type="GO" id="GO:0005634">
    <property type="term" value="C:nucleus"/>
    <property type="evidence" value="ECO:0007669"/>
    <property type="project" value="TreeGrafter"/>
</dbReference>
<feature type="region of interest" description="Disordered" evidence="6">
    <location>
        <begin position="51"/>
        <end position="70"/>
    </location>
</feature>
<evidence type="ECO:0000256" key="3">
    <source>
        <dbReference type="ARBA" id="ARBA00022777"/>
    </source>
</evidence>
<keyword evidence="1" id="KW-0808">Transferase</keyword>
<dbReference type="OrthoDB" id="4062651at2759"/>
<keyword evidence="9" id="KW-1185">Reference proteome</keyword>
<dbReference type="Proteomes" id="UP000244855">
    <property type="component" value="Unassembled WGS sequence"/>
</dbReference>
<dbReference type="InterPro" id="IPR008271">
    <property type="entry name" value="Ser/Thr_kinase_AS"/>
</dbReference>
<keyword evidence="3 8" id="KW-0418">Kinase</keyword>
<dbReference type="GO" id="GO:0004672">
    <property type="term" value="F:protein kinase activity"/>
    <property type="evidence" value="ECO:0007669"/>
    <property type="project" value="InterPro"/>
</dbReference>
<evidence type="ECO:0000256" key="2">
    <source>
        <dbReference type="ARBA" id="ARBA00022741"/>
    </source>
</evidence>
<proteinExistence type="inferred from homology"/>
<gene>
    <name evidence="8" type="ORF">DM02DRAFT_1644</name>
</gene>
<dbReference type="PANTHER" id="PTHR11042:SF190">
    <property type="entry name" value="MITOSIS INHIBITOR PROTEIN KINASE MIK1"/>
    <property type="match status" value="1"/>
</dbReference>
<dbReference type="STRING" id="97972.A0A2V1EE06"/>
<organism evidence="8 9">
    <name type="scientific">Periconia macrospinosa</name>
    <dbReference type="NCBI Taxonomy" id="97972"/>
    <lineage>
        <taxon>Eukaryota</taxon>
        <taxon>Fungi</taxon>
        <taxon>Dikarya</taxon>
        <taxon>Ascomycota</taxon>
        <taxon>Pezizomycotina</taxon>
        <taxon>Dothideomycetes</taxon>
        <taxon>Pleosporomycetidae</taxon>
        <taxon>Pleosporales</taxon>
        <taxon>Massarineae</taxon>
        <taxon>Periconiaceae</taxon>
        <taxon>Periconia</taxon>
    </lineage>
</organism>
<evidence type="ECO:0000259" key="7">
    <source>
        <dbReference type="PROSITE" id="PS50011"/>
    </source>
</evidence>
<protein>
    <submittedName>
        <fullName evidence="8">Kinase-like protein</fullName>
    </submittedName>
</protein>
<dbReference type="AlphaFoldDB" id="A0A2V1EE06"/>
<dbReference type="PANTHER" id="PTHR11042">
    <property type="entry name" value="EUKARYOTIC TRANSLATION INITIATION FACTOR 2-ALPHA KINASE EIF2-ALPHA KINASE -RELATED"/>
    <property type="match status" value="1"/>
</dbReference>
<dbReference type="InterPro" id="IPR000719">
    <property type="entry name" value="Prot_kinase_dom"/>
</dbReference>
<comment type="similarity">
    <text evidence="5">Belongs to the protein kinase superfamily. Ser/Thr protein kinase family. GCN2 subfamily.</text>
</comment>
<dbReference type="GO" id="GO:0110031">
    <property type="term" value="P:negative regulation of G2/MI transition of meiotic cell cycle"/>
    <property type="evidence" value="ECO:0007669"/>
    <property type="project" value="TreeGrafter"/>
</dbReference>